<dbReference type="EMBL" id="CM038913">
    <property type="protein sequence ID" value="KAH9556184.1"/>
    <property type="molecule type" value="Genomic_DNA"/>
</dbReference>
<evidence type="ECO:0000313" key="1">
    <source>
        <dbReference type="EMBL" id="KAH9556184.1"/>
    </source>
</evidence>
<keyword evidence="2" id="KW-1185">Reference proteome</keyword>
<accession>A0ACB8HIZ6</accession>
<comment type="caution">
    <text evidence="1">The sequence shown here is derived from an EMBL/GenBank/DDBJ whole genome shotgun (WGS) entry which is preliminary data.</text>
</comment>
<protein>
    <submittedName>
        <fullName evidence="1">Uncharacterized protein</fullName>
    </submittedName>
</protein>
<sequence length="177" mass="18926">MSTHLRTSAHTHFRDTHPFATAAIQMATGITGRAAVAAVAATYKTTGLHQTEACMNGTQHSAPPRFRLCLSSDFLGTTTRPLLSGPIMSNTLRGSRPQSRQSLPVARAAKLPTGVEPPKEEPKLPSLFWGFTEDAEVWNSRAAMIGIFGIIAVEAIINKGILQLLGIEVGKGLDLPL</sequence>
<evidence type="ECO:0000313" key="2">
    <source>
        <dbReference type="Proteomes" id="UP000828922"/>
    </source>
</evidence>
<name>A0ACB8HIZ6_9BRYO</name>
<reference evidence="2" key="1">
    <citation type="journal article" date="2022" name="New Phytol.">
        <title>Phylogenomic structure and speciation in an emerging model: the Sphagnum magellanicum complex (Bryophyta).</title>
        <authorList>
            <person name="Shaw A.J."/>
            <person name="Piatkowski B."/>
            <person name="Duffy A.M."/>
            <person name="Aguero B."/>
            <person name="Imwattana K."/>
            <person name="Nieto-Lugilde M."/>
            <person name="Healey A."/>
            <person name="Weston D.J."/>
            <person name="Patel M.N."/>
            <person name="Schmutz J."/>
            <person name="Grimwood J."/>
            <person name="Yavitt J.B."/>
            <person name="Hassel K."/>
            <person name="Stenoien H.K."/>
            <person name="Flatberg K.I."/>
            <person name="Bickford C.P."/>
            <person name="Hicks K.A."/>
        </authorList>
    </citation>
    <scope>NUCLEOTIDE SEQUENCE [LARGE SCALE GENOMIC DNA]</scope>
</reference>
<gene>
    <name evidence="1" type="ORF">CY35_07G012600</name>
</gene>
<organism evidence="1 2">
    <name type="scientific">Sphagnum magellanicum</name>
    <dbReference type="NCBI Taxonomy" id="128215"/>
    <lineage>
        <taxon>Eukaryota</taxon>
        <taxon>Viridiplantae</taxon>
        <taxon>Streptophyta</taxon>
        <taxon>Embryophyta</taxon>
        <taxon>Bryophyta</taxon>
        <taxon>Sphagnophytina</taxon>
        <taxon>Sphagnopsida</taxon>
        <taxon>Sphagnales</taxon>
        <taxon>Sphagnaceae</taxon>
        <taxon>Sphagnum</taxon>
    </lineage>
</organism>
<dbReference type="Proteomes" id="UP000828922">
    <property type="component" value="Linkage Group LG07"/>
</dbReference>
<proteinExistence type="predicted"/>